<organism evidence="1 2">
    <name type="scientific">Nakamurella panacisegetis</name>
    <dbReference type="NCBI Taxonomy" id="1090615"/>
    <lineage>
        <taxon>Bacteria</taxon>
        <taxon>Bacillati</taxon>
        <taxon>Actinomycetota</taxon>
        <taxon>Actinomycetes</taxon>
        <taxon>Nakamurellales</taxon>
        <taxon>Nakamurellaceae</taxon>
        <taxon>Nakamurella</taxon>
    </lineage>
</organism>
<accession>A0A1H0SNA2</accession>
<dbReference type="InterPro" id="IPR021456">
    <property type="entry name" value="DUF3107"/>
</dbReference>
<evidence type="ECO:0000313" key="1">
    <source>
        <dbReference type="EMBL" id="SDP43153.1"/>
    </source>
</evidence>
<dbReference type="Proteomes" id="UP000198741">
    <property type="component" value="Chromosome I"/>
</dbReference>
<sequence length="76" mass="8123">MEIKIGVTDSGRELVVTSSSQPDEIEALVNESLKNPNGTLVLVDDKGRRVIVPSARISYVDIAPADNRRVGFGSIG</sequence>
<protein>
    <recommendedName>
        <fullName evidence="3">ATP-binding protein</fullName>
    </recommendedName>
</protein>
<dbReference type="Pfam" id="PF11305">
    <property type="entry name" value="DUF3107"/>
    <property type="match status" value="1"/>
</dbReference>
<gene>
    <name evidence="1" type="ORF">SAMN04515671_4202</name>
</gene>
<dbReference type="EMBL" id="LT629710">
    <property type="protein sequence ID" value="SDP43153.1"/>
    <property type="molecule type" value="Genomic_DNA"/>
</dbReference>
<keyword evidence="2" id="KW-1185">Reference proteome</keyword>
<name>A0A1H0SNA2_9ACTN</name>
<dbReference type="STRING" id="1090615.SAMN04515671_4202"/>
<dbReference type="AlphaFoldDB" id="A0A1H0SNA2"/>
<dbReference type="RefSeq" id="WP_172832317.1">
    <property type="nucleotide sequence ID" value="NZ_LT629710.1"/>
</dbReference>
<evidence type="ECO:0000313" key="2">
    <source>
        <dbReference type="Proteomes" id="UP000198741"/>
    </source>
</evidence>
<evidence type="ECO:0008006" key="3">
    <source>
        <dbReference type="Google" id="ProtNLM"/>
    </source>
</evidence>
<reference evidence="1 2" key="1">
    <citation type="submission" date="2016-10" db="EMBL/GenBank/DDBJ databases">
        <authorList>
            <person name="de Groot N.N."/>
        </authorList>
    </citation>
    <scope>NUCLEOTIDE SEQUENCE [LARGE SCALE GENOMIC DNA]</scope>
    <source>
        <strain evidence="2">P4-7,KCTC 19426,CECT 7604</strain>
    </source>
</reference>
<proteinExistence type="predicted"/>